<dbReference type="RefSeq" id="WP_341371348.1">
    <property type="nucleotide sequence ID" value="NZ_JBBPCO010000010.1"/>
</dbReference>
<keyword evidence="2" id="KW-1185">Reference proteome</keyword>
<accession>A0ABU9D9T1</accession>
<dbReference type="EMBL" id="JBBPCO010000010">
    <property type="protein sequence ID" value="MEK8090293.1"/>
    <property type="molecule type" value="Genomic_DNA"/>
</dbReference>
<organism evidence="1 2">
    <name type="scientific">Thermithiobacillus plumbiphilus</name>
    <dbReference type="NCBI Taxonomy" id="1729899"/>
    <lineage>
        <taxon>Bacteria</taxon>
        <taxon>Pseudomonadati</taxon>
        <taxon>Pseudomonadota</taxon>
        <taxon>Acidithiobacillia</taxon>
        <taxon>Acidithiobacillales</taxon>
        <taxon>Thermithiobacillaceae</taxon>
        <taxon>Thermithiobacillus</taxon>
    </lineage>
</organism>
<comment type="caution">
    <text evidence="1">The sequence shown here is derived from an EMBL/GenBank/DDBJ whole genome shotgun (WGS) entry which is preliminary data.</text>
</comment>
<gene>
    <name evidence="1" type="ORF">WOB96_11025</name>
</gene>
<sequence>MVEENPFVDTGIGFDEANPLNPGAQVLEGLTRKGKPCRLVDNTASVPQAEMQELLQALIEQDKFGPGGLSPAGGNTITIGMPESAHVQLGDTLYRLIIFDYEARLERF</sequence>
<proteinExistence type="predicted"/>
<dbReference type="Proteomes" id="UP001446205">
    <property type="component" value="Unassembled WGS sequence"/>
</dbReference>
<reference evidence="1 2" key="1">
    <citation type="submission" date="2024-04" db="EMBL/GenBank/DDBJ databases">
        <authorList>
            <person name="Abashina T."/>
            <person name="Shaikin A."/>
        </authorList>
    </citation>
    <scope>NUCLEOTIDE SEQUENCE [LARGE SCALE GENOMIC DNA]</scope>
    <source>
        <strain evidence="1 2">AAFK</strain>
    </source>
</reference>
<evidence type="ECO:0000313" key="1">
    <source>
        <dbReference type="EMBL" id="MEK8090293.1"/>
    </source>
</evidence>
<protein>
    <submittedName>
        <fullName evidence="1">Uncharacterized protein</fullName>
    </submittedName>
</protein>
<evidence type="ECO:0000313" key="2">
    <source>
        <dbReference type="Proteomes" id="UP001446205"/>
    </source>
</evidence>
<name>A0ABU9D9T1_9PROT</name>